<feature type="compositionally biased region" description="Basic and acidic residues" evidence="1">
    <location>
        <begin position="321"/>
        <end position="333"/>
    </location>
</feature>
<keyword evidence="2" id="KW-1133">Transmembrane helix</keyword>
<evidence type="ECO:0000256" key="1">
    <source>
        <dbReference type="SAM" id="MobiDB-lite"/>
    </source>
</evidence>
<feature type="region of interest" description="Disordered" evidence="1">
    <location>
        <begin position="398"/>
        <end position="432"/>
    </location>
</feature>
<evidence type="ECO:0000313" key="4">
    <source>
        <dbReference type="Proteomes" id="UP001586593"/>
    </source>
</evidence>
<feature type="compositionally biased region" description="Basic and acidic residues" evidence="1">
    <location>
        <begin position="292"/>
        <end position="306"/>
    </location>
</feature>
<proteinExistence type="predicted"/>
<keyword evidence="4" id="KW-1185">Reference proteome</keyword>
<dbReference type="EMBL" id="JAZHXJ010002922">
    <property type="protein sequence ID" value="KAL1836071.1"/>
    <property type="molecule type" value="Genomic_DNA"/>
</dbReference>
<name>A0ABR3V3W8_9PEZI</name>
<protein>
    <submittedName>
        <fullName evidence="3">Uncharacterized protein</fullName>
    </submittedName>
</protein>
<feature type="region of interest" description="Disordered" evidence="1">
    <location>
        <begin position="319"/>
        <end position="354"/>
    </location>
</feature>
<gene>
    <name evidence="3" type="ORF">VTK73DRAFT_5215</name>
</gene>
<feature type="transmembrane region" description="Helical" evidence="2">
    <location>
        <begin position="28"/>
        <end position="49"/>
    </location>
</feature>
<evidence type="ECO:0000256" key="2">
    <source>
        <dbReference type="SAM" id="Phobius"/>
    </source>
</evidence>
<reference evidence="3 4" key="1">
    <citation type="journal article" date="2024" name="Commun. Biol.">
        <title>Comparative genomic analysis of thermophilic fungi reveals convergent evolutionary adaptations and gene losses.</title>
        <authorList>
            <person name="Steindorff A.S."/>
            <person name="Aguilar-Pontes M.V."/>
            <person name="Robinson A.J."/>
            <person name="Andreopoulos B."/>
            <person name="LaButti K."/>
            <person name="Kuo A."/>
            <person name="Mondo S."/>
            <person name="Riley R."/>
            <person name="Otillar R."/>
            <person name="Haridas S."/>
            <person name="Lipzen A."/>
            <person name="Grimwood J."/>
            <person name="Schmutz J."/>
            <person name="Clum A."/>
            <person name="Reid I.D."/>
            <person name="Moisan M.C."/>
            <person name="Butler G."/>
            <person name="Nguyen T.T.M."/>
            <person name="Dewar K."/>
            <person name="Conant G."/>
            <person name="Drula E."/>
            <person name="Henrissat B."/>
            <person name="Hansel C."/>
            <person name="Singer S."/>
            <person name="Hutchinson M.I."/>
            <person name="de Vries R.P."/>
            <person name="Natvig D.O."/>
            <person name="Powell A.J."/>
            <person name="Tsang A."/>
            <person name="Grigoriev I.V."/>
        </authorList>
    </citation>
    <scope>NUCLEOTIDE SEQUENCE [LARGE SCALE GENOMIC DNA]</scope>
    <source>
        <strain evidence="3 4">ATCC 24622</strain>
    </source>
</reference>
<keyword evidence="2" id="KW-0812">Transmembrane</keyword>
<organism evidence="3 4">
    <name type="scientific">Phialemonium thermophilum</name>
    <dbReference type="NCBI Taxonomy" id="223376"/>
    <lineage>
        <taxon>Eukaryota</taxon>
        <taxon>Fungi</taxon>
        <taxon>Dikarya</taxon>
        <taxon>Ascomycota</taxon>
        <taxon>Pezizomycotina</taxon>
        <taxon>Sordariomycetes</taxon>
        <taxon>Sordariomycetidae</taxon>
        <taxon>Cephalothecales</taxon>
        <taxon>Cephalothecaceae</taxon>
        <taxon>Phialemonium</taxon>
    </lineage>
</organism>
<evidence type="ECO:0000313" key="3">
    <source>
        <dbReference type="EMBL" id="KAL1836071.1"/>
    </source>
</evidence>
<accession>A0ABR3V3W8</accession>
<dbReference type="Proteomes" id="UP001586593">
    <property type="component" value="Unassembled WGS sequence"/>
</dbReference>
<feature type="transmembrane region" description="Helical" evidence="2">
    <location>
        <begin position="69"/>
        <end position="92"/>
    </location>
</feature>
<sequence>MIGDWGGSIHSGQASNNKSKEHIEGKDLGLFCFPFIFSPSPLSFFYAFGDGWSVVNGYMSVHTAHILDSFSFSFFFPFFSCVFLFYFILFYFGDRRTNRSSWLVYQIRVVFSAGEEEYVAFGGVSPGSVRPDSYAVSTKSVQPGGLITHRMGTSTSSVHRGCSGRAPCSPSLLVPPGHVFRANHTAGKGTNHPLRQLGTASRLRITRAGPAASSRSCFPISSDPNCTAITTGPHPTSSSLPICSFFFCFVSLISSLSPSCPPIATRGNSSVLFFFFKKKKNGGRHAVPGPPRRQDRGRRPGRRADGRRQTLLSLLEEEVPQDAHRLRPQDARGRGALPARAEGSGDGPTPGRRERVRIGSFVSCHFLFSFLLFPPSSGWAGRAPLRWANDEIRVSPAACSTCSSTSTTPPRSRPTSASTSASTRPPTTRASP</sequence>
<keyword evidence="2" id="KW-0472">Membrane</keyword>
<feature type="region of interest" description="Disordered" evidence="1">
    <location>
        <begin position="281"/>
        <end position="306"/>
    </location>
</feature>
<comment type="caution">
    <text evidence="3">The sequence shown here is derived from an EMBL/GenBank/DDBJ whole genome shotgun (WGS) entry which is preliminary data.</text>
</comment>